<dbReference type="RefSeq" id="WP_013703812.1">
    <property type="nucleotide sequence ID" value="NC_015387.1"/>
</dbReference>
<dbReference type="PANTHER" id="PTHR23419">
    <property type="entry name" value="DIVALENT CATION TOLERANCE CUTA-RELATED"/>
    <property type="match status" value="1"/>
</dbReference>
<dbReference type="KEGG" id="mhd:Marky_1021"/>
<dbReference type="InterPro" id="IPR015867">
    <property type="entry name" value="N-reg_PII/ATP_PRibTrfase_C"/>
</dbReference>
<gene>
    <name evidence="2" type="ordered locus">Marky_1021</name>
</gene>
<dbReference type="AlphaFoldDB" id="F2NLE5"/>
<comment type="similarity">
    <text evidence="1">Belongs to the CutA family.</text>
</comment>
<sequence length="104" mass="11438">MNLVVLVTVPNEETAKTLARTLVEERLAACVNIVPGLTSVYRWEGKVVEDAELLLVIKTTEARFAALEARVRALHPYTVPEVIALPIQAGARPYLEWLAAETQG</sequence>
<dbReference type="InterPro" id="IPR011322">
    <property type="entry name" value="N-reg_PII-like_a/b"/>
</dbReference>
<dbReference type="HOGENOM" id="CLU_098807_3_1_0"/>
<dbReference type="GO" id="GO:0010038">
    <property type="term" value="P:response to metal ion"/>
    <property type="evidence" value="ECO:0007669"/>
    <property type="project" value="InterPro"/>
</dbReference>
<dbReference type="Gene3D" id="3.30.70.120">
    <property type="match status" value="1"/>
</dbReference>
<dbReference type="eggNOG" id="COG1324">
    <property type="taxonomic scope" value="Bacteria"/>
</dbReference>
<proteinExistence type="inferred from homology"/>
<name>F2NLE5_MARHT</name>
<dbReference type="Pfam" id="PF03091">
    <property type="entry name" value="CutA1"/>
    <property type="match status" value="1"/>
</dbReference>
<protein>
    <submittedName>
        <fullName evidence="2">CutA1 divalent ion tolerance protein</fullName>
    </submittedName>
</protein>
<dbReference type="SUPFAM" id="SSF54913">
    <property type="entry name" value="GlnB-like"/>
    <property type="match status" value="1"/>
</dbReference>
<accession>F2NLE5</accession>
<dbReference type="STRING" id="869210.Marky_1021"/>
<dbReference type="PANTHER" id="PTHR23419:SF8">
    <property type="entry name" value="FI09726P"/>
    <property type="match status" value="1"/>
</dbReference>
<dbReference type="EMBL" id="CP002630">
    <property type="protein sequence ID" value="AEB11764.1"/>
    <property type="molecule type" value="Genomic_DNA"/>
</dbReference>
<dbReference type="GO" id="GO:0005507">
    <property type="term" value="F:copper ion binding"/>
    <property type="evidence" value="ECO:0007669"/>
    <property type="project" value="TreeGrafter"/>
</dbReference>
<evidence type="ECO:0000313" key="2">
    <source>
        <dbReference type="EMBL" id="AEB11764.1"/>
    </source>
</evidence>
<keyword evidence="3" id="KW-1185">Reference proteome</keyword>
<reference evidence="2 3" key="1">
    <citation type="journal article" date="2012" name="Stand. Genomic Sci.">
        <title>Complete genome sequence of the aerobic, heterotroph Marinithermus hydrothermalis type strain (T1(T)) from a deep-sea hydrothermal vent chimney.</title>
        <authorList>
            <person name="Copeland A."/>
            <person name="Gu W."/>
            <person name="Yasawong M."/>
            <person name="Lapidus A."/>
            <person name="Lucas S."/>
            <person name="Deshpande S."/>
            <person name="Pagani I."/>
            <person name="Tapia R."/>
            <person name="Cheng J.F."/>
            <person name="Goodwin L.A."/>
            <person name="Pitluck S."/>
            <person name="Liolios K."/>
            <person name="Ivanova N."/>
            <person name="Mavromatis K."/>
            <person name="Mikhailova N."/>
            <person name="Pati A."/>
            <person name="Chen A."/>
            <person name="Palaniappan K."/>
            <person name="Land M."/>
            <person name="Pan C."/>
            <person name="Brambilla E.M."/>
            <person name="Rohde M."/>
            <person name="Tindall B.J."/>
            <person name="Sikorski J."/>
            <person name="Goker M."/>
            <person name="Detter J.C."/>
            <person name="Bristow J."/>
            <person name="Eisen J.A."/>
            <person name="Markowitz V."/>
            <person name="Hugenholtz P."/>
            <person name="Kyrpides N.C."/>
            <person name="Klenk H.P."/>
            <person name="Woyke T."/>
        </authorList>
    </citation>
    <scope>NUCLEOTIDE SEQUENCE [LARGE SCALE GENOMIC DNA]</scope>
    <source>
        <strain evidence="3">DSM 14884 / JCM 11576 / T1</strain>
    </source>
</reference>
<evidence type="ECO:0000256" key="1">
    <source>
        <dbReference type="ARBA" id="ARBA00010169"/>
    </source>
</evidence>
<evidence type="ECO:0000313" key="3">
    <source>
        <dbReference type="Proteomes" id="UP000007030"/>
    </source>
</evidence>
<dbReference type="Proteomes" id="UP000007030">
    <property type="component" value="Chromosome"/>
</dbReference>
<organism evidence="2 3">
    <name type="scientific">Marinithermus hydrothermalis (strain DSM 14884 / JCM 11576 / T1)</name>
    <dbReference type="NCBI Taxonomy" id="869210"/>
    <lineage>
        <taxon>Bacteria</taxon>
        <taxon>Thermotogati</taxon>
        <taxon>Deinococcota</taxon>
        <taxon>Deinococci</taxon>
        <taxon>Thermales</taxon>
        <taxon>Thermaceae</taxon>
        <taxon>Marinithermus</taxon>
    </lineage>
</organism>
<dbReference type="OrthoDB" id="37622at2"/>
<dbReference type="InterPro" id="IPR004323">
    <property type="entry name" value="Ion_tolerance_CutA"/>
</dbReference>